<organism evidence="10 11">
    <name type="scientific">Allorhodopirellula heiligendammensis</name>
    <dbReference type="NCBI Taxonomy" id="2714739"/>
    <lineage>
        <taxon>Bacteria</taxon>
        <taxon>Pseudomonadati</taxon>
        <taxon>Planctomycetota</taxon>
        <taxon>Planctomycetia</taxon>
        <taxon>Pirellulales</taxon>
        <taxon>Pirellulaceae</taxon>
        <taxon>Allorhodopirellula</taxon>
    </lineage>
</organism>
<protein>
    <submittedName>
        <fullName evidence="10">Phosphoglucomutase</fullName>
        <ecNumber evidence="10">5.4.2.2</ecNumber>
    </submittedName>
</protein>
<evidence type="ECO:0000259" key="7">
    <source>
        <dbReference type="Pfam" id="PF02878"/>
    </source>
</evidence>
<dbReference type="Gene3D" id="3.40.120.10">
    <property type="entry name" value="Alpha-D-Glucose-1,6-Bisphosphate, subunit A, domain 3"/>
    <property type="match status" value="3"/>
</dbReference>
<accession>A0A5C6BYU9</accession>
<comment type="caution">
    <text evidence="10">The sequence shown here is derived from an EMBL/GenBank/DDBJ whole genome shotgun (WGS) entry which is preliminary data.</text>
</comment>
<feature type="domain" description="Alpha-D-phosphohexomutase alpha/beta/alpha" evidence="9">
    <location>
        <begin position="354"/>
        <end position="477"/>
    </location>
</feature>
<dbReference type="OrthoDB" id="9806956at2"/>
<keyword evidence="6 10" id="KW-0413">Isomerase</keyword>
<comment type="similarity">
    <text evidence="2">Belongs to the phosphohexose mutase family.</text>
</comment>
<dbReference type="InterPro" id="IPR016066">
    <property type="entry name" value="A-D-PHexomutase_CS"/>
</dbReference>
<evidence type="ECO:0000256" key="4">
    <source>
        <dbReference type="ARBA" id="ARBA00022723"/>
    </source>
</evidence>
<dbReference type="SUPFAM" id="SSF55957">
    <property type="entry name" value="Phosphoglucomutase, C-terminal domain"/>
    <property type="match status" value="1"/>
</dbReference>
<dbReference type="PANTHER" id="PTHR45745">
    <property type="entry name" value="PHOSPHOMANNOMUTASE 45A"/>
    <property type="match status" value="1"/>
</dbReference>
<evidence type="ECO:0000256" key="1">
    <source>
        <dbReference type="ARBA" id="ARBA00001946"/>
    </source>
</evidence>
<dbReference type="GO" id="GO:0008973">
    <property type="term" value="F:phosphopentomutase activity"/>
    <property type="evidence" value="ECO:0007669"/>
    <property type="project" value="TreeGrafter"/>
</dbReference>
<reference evidence="10 11" key="1">
    <citation type="journal article" date="2020" name="Antonie Van Leeuwenhoek">
        <title>Rhodopirellula heiligendammensis sp. nov., Rhodopirellula pilleata sp. nov., and Rhodopirellula solitaria sp. nov. isolated from natural or artificial marine surfaces in Northern Germany and California, USA, and emended description of the genus Rhodopirellula.</title>
        <authorList>
            <person name="Kallscheuer N."/>
            <person name="Wiegand S."/>
            <person name="Jogler M."/>
            <person name="Boedeker C."/>
            <person name="Peeters S.H."/>
            <person name="Rast P."/>
            <person name="Heuer A."/>
            <person name="Jetten M.S.M."/>
            <person name="Rohde M."/>
            <person name="Jogler C."/>
        </authorList>
    </citation>
    <scope>NUCLEOTIDE SEQUENCE [LARGE SCALE GENOMIC DNA]</scope>
    <source>
        <strain evidence="10 11">Poly21</strain>
    </source>
</reference>
<keyword evidence="11" id="KW-1185">Reference proteome</keyword>
<evidence type="ECO:0000313" key="11">
    <source>
        <dbReference type="Proteomes" id="UP000319908"/>
    </source>
</evidence>
<proteinExistence type="inferred from homology"/>
<dbReference type="InterPro" id="IPR005845">
    <property type="entry name" value="A-D-PHexomutase_a/b/a-II"/>
</dbReference>
<dbReference type="GO" id="GO:0006166">
    <property type="term" value="P:purine ribonucleoside salvage"/>
    <property type="evidence" value="ECO:0007669"/>
    <property type="project" value="TreeGrafter"/>
</dbReference>
<evidence type="ECO:0000256" key="3">
    <source>
        <dbReference type="ARBA" id="ARBA00022553"/>
    </source>
</evidence>
<dbReference type="CDD" id="cd05799">
    <property type="entry name" value="PGM2"/>
    <property type="match status" value="1"/>
</dbReference>
<dbReference type="EC" id="5.4.2.2" evidence="10"/>
<dbReference type="EMBL" id="SJPU01000002">
    <property type="protein sequence ID" value="TWU17022.1"/>
    <property type="molecule type" value="Genomic_DNA"/>
</dbReference>
<keyword evidence="4" id="KW-0479">Metal-binding</keyword>
<dbReference type="Proteomes" id="UP000319908">
    <property type="component" value="Unassembled WGS sequence"/>
</dbReference>
<sequence length="616" mass="67986">MASDPALSESPQVQTALTAVEMACQDGKITAGAVENIRCWLTENRYRDYRESVLRHISDQQWQKLDDVFWTIIPFGTGGRRGRMYEIGSNAINDRTIGESAQGLADYVVQYHGGKKSLSCAIAYDTRHRSRHFTELCAEIMVAAGINVYLLDDYRATPQLSFAVRHLQCDCGIMVTASHNPPSDNAVKVYWSSGAQVLPPHDKAIIEGVMNCQEIKRANFEQALADGQVEIVTDRIDAAYIDAASECRFPGPRDVRILYSPLHGVGEAAVVPLLQRDGFEDVVVYEPHRQPNGDFPNVPGHVSNPENKAVFEKPIEQARQEGFDLIMATDPDCDRLGVAAPLGTDSKGPWSTFTGNQIAALLANFILDKAAAAGTINDQSYVVKTLVTSELVRRIATAHQVRCVGDLLVGFKYIAETMDHEGPENFLYGCEESHGYLVGSYARDKDGAVACMLMSELAAELKAKGQSMHDYLGELYRQHGLHREDLINVFMEGSEGMAAMKSLMKAFRENPPRSLGGMTVAYVRDYESQTRTTLGDSPVVDSLQGPVGNLIILDMMEEGNYVAVRPSGTEPKVKFYIFTRLDAIESQDLEAADTRLIDRIAALEEDVRDFARISVV</sequence>
<gene>
    <name evidence="10" type="primary">pgcA</name>
    <name evidence="10" type="ORF">Poly21_42310</name>
</gene>
<dbReference type="RefSeq" id="WP_146408536.1">
    <property type="nucleotide sequence ID" value="NZ_SJPU01000002.1"/>
</dbReference>
<dbReference type="AlphaFoldDB" id="A0A5C6BYU9"/>
<dbReference type="PANTHER" id="PTHR45745:SF1">
    <property type="entry name" value="PHOSPHOGLUCOMUTASE 2B-RELATED"/>
    <property type="match status" value="1"/>
</dbReference>
<evidence type="ECO:0000256" key="6">
    <source>
        <dbReference type="ARBA" id="ARBA00023235"/>
    </source>
</evidence>
<evidence type="ECO:0000313" key="10">
    <source>
        <dbReference type="EMBL" id="TWU17022.1"/>
    </source>
</evidence>
<comment type="cofactor">
    <cofactor evidence="1">
        <name>Mg(2+)</name>
        <dbReference type="ChEBI" id="CHEBI:18420"/>
    </cofactor>
</comment>
<dbReference type="SUPFAM" id="SSF53738">
    <property type="entry name" value="Phosphoglucomutase, first 3 domains"/>
    <property type="match status" value="3"/>
</dbReference>
<dbReference type="GO" id="GO:0000287">
    <property type="term" value="F:magnesium ion binding"/>
    <property type="evidence" value="ECO:0007669"/>
    <property type="project" value="InterPro"/>
</dbReference>
<evidence type="ECO:0000259" key="8">
    <source>
        <dbReference type="Pfam" id="PF02879"/>
    </source>
</evidence>
<dbReference type="InterPro" id="IPR016055">
    <property type="entry name" value="A-D-PHexomutase_a/b/a-I/II/III"/>
</dbReference>
<keyword evidence="3" id="KW-0597">Phosphoprotein</keyword>
<dbReference type="InterPro" id="IPR005846">
    <property type="entry name" value="A-D-PHexomutase_a/b/a-III"/>
</dbReference>
<keyword evidence="5" id="KW-0460">Magnesium</keyword>
<evidence type="ECO:0000259" key="9">
    <source>
        <dbReference type="Pfam" id="PF02880"/>
    </source>
</evidence>
<dbReference type="Pfam" id="PF02879">
    <property type="entry name" value="PGM_PMM_II"/>
    <property type="match status" value="1"/>
</dbReference>
<dbReference type="Pfam" id="PF02878">
    <property type="entry name" value="PGM_PMM_I"/>
    <property type="match status" value="1"/>
</dbReference>
<dbReference type="PROSITE" id="PS00710">
    <property type="entry name" value="PGM_PMM"/>
    <property type="match status" value="1"/>
</dbReference>
<evidence type="ECO:0000256" key="5">
    <source>
        <dbReference type="ARBA" id="ARBA00022842"/>
    </source>
</evidence>
<dbReference type="InterPro" id="IPR036900">
    <property type="entry name" value="A-D-PHexomutase_C_sf"/>
</dbReference>
<evidence type="ECO:0000256" key="2">
    <source>
        <dbReference type="ARBA" id="ARBA00010231"/>
    </source>
</evidence>
<feature type="domain" description="Alpha-D-phosphohexomutase alpha/beta/alpha" evidence="7">
    <location>
        <begin position="75"/>
        <end position="210"/>
    </location>
</feature>
<dbReference type="GO" id="GO:0005975">
    <property type="term" value="P:carbohydrate metabolic process"/>
    <property type="evidence" value="ECO:0007669"/>
    <property type="project" value="InterPro"/>
</dbReference>
<name>A0A5C6BYU9_9BACT</name>
<dbReference type="Pfam" id="PF02880">
    <property type="entry name" value="PGM_PMM_III"/>
    <property type="match status" value="1"/>
</dbReference>
<dbReference type="GO" id="GO:0004614">
    <property type="term" value="F:phosphoglucomutase activity"/>
    <property type="evidence" value="ECO:0007669"/>
    <property type="project" value="UniProtKB-EC"/>
</dbReference>
<feature type="domain" description="Alpha-D-phosphohexomutase alpha/beta/alpha" evidence="8">
    <location>
        <begin position="248"/>
        <end position="341"/>
    </location>
</feature>
<dbReference type="InterPro" id="IPR005844">
    <property type="entry name" value="A-D-PHexomutase_a/b/a-I"/>
</dbReference>